<dbReference type="InterPro" id="IPR038152">
    <property type="entry name" value="Carbam_trans_C_sf"/>
</dbReference>
<dbReference type="PANTHER" id="PTHR34847:SF1">
    <property type="entry name" value="NODULATION PROTEIN U"/>
    <property type="match status" value="1"/>
</dbReference>
<dbReference type="RefSeq" id="WP_053951125.1">
    <property type="nucleotide sequence ID" value="NZ_CP010552.1"/>
</dbReference>
<dbReference type="InterPro" id="IPR003696">
    <property type="entry name" value="Carbtransf_dom"/>
</dbReference>
<keyword evidence="5" id="KW-1185">Reference proteome</keyword>
<dbReference type="CDD" id="cd24100">
    <property type="entry name" value="ASKHA_NBD_MJ1051-like_N"/>
    <property type="match status" value="1"/>
</dbReference>
<dbReference type="KEGG" id="tho:SP60_02425"/>
<dbReference type="EMBL" id="CP010552">
    <property type="protein sequence ID" value="ALE52190.1"/>
    <property type="molecule type" value="Genomic_DNA"/>
</dbReference>
<dbReference type="InterPro" id="IPR031730">
    <property type="entry name" value="Carbam_trans_C"/>
</dbReference>
<dbReference type="Pfam" id="PF02543">
    <property type="entry name" value="Carbam_trans_N"/>
    <property type="match status" value="1"/>
</dbReference>
<feature type="domain" description="Carbamoyltransferase" evidence="2">
    <location>
        <begin position="3"/>
        <end position="383"/>
    </location>
</feature>
<dbReference type="Gene3D" id="3.90.870.20">
    <property type="entry name" value="Carbamoyltransferase, C-terminal domain"/>
    <property type="match status" value="1"/>
</dbReference>
<evidence type="ECO:0008006" key="6">
    <source>
        <dbReference type="Google" id="ProtNLM"/>
    </source>
</evidence>
<name>A0A0M5LEQ0_9GAMM</name>
<evidence type="ECO:0000313" key="4">
    <source>
        <dbReference type="EMBL" id="ALE52190.1"/>
    </source>
</evidence>
<evidence type="ECO:0000259" key="3">
    <source>
        <dbReference type="Pfam" id="PF16861"/>
    </source>
</evidence>
<dbReference type="InterPro" id="IPR051338">
    <property type="entry name" value="NodU/CmcH_Carbamoyltrnsfr"/>
</dbReference>
<organism evidence="4 5">
    <name type="scientific">Candidatus Thioglobus autotrophicus</name>
    <dbReference type="NCBI Taxonomy" id="1705394"/>
    <lineage>
        <taxon>Bacteria</taxon>
        <taxon>Pseudomonadati</taxon>
        <taxon>Pseudomonadota</taxon>
        <taxon>Gammaproteobacteria</taxon>
        <taxon>Candidatus Pseudothioglobaceae</taxon>
        <taxon>Candidatus Thioglobus</taxon>
    </lineage>
</organism>
<dbReference type="PANTHER" id="PTHR34847">
    <property type="entry name" value="NODULATION PROTEIN U"/>
    <property type="match status" value="1"/>
</dbReference>
<evidence type="ECO:0000256" key="1">
    <source>
        <dbReference type="ARBA" id="ARBA00006129"/>
    </source>
</evidence>
<protein>
    <recommendedName>
        <fullName evidence="6">Carbamoyltransferase</fullName>
    </recommendedName>
</protein>
<dbReference type="STRING" id="1705394.SP60_02425"/>
<evidence type="ECO:0000313" key="5">
    <source>
        <dbReference type="Proteomes" id="UP000058020"/>
    </source>
</evidence>
<accession>A0A0M5LEQ0</accession>
<feature type="domain" description="Carbamoyltransferase C-terminal" evidence="3">
    <location>
        <begin position="437"/>
        <end position="605"/>
    </location>
</feature>
<evidence type="ECO:0000259" key="2">
    <source>
        <dbReference type="Pfam" id="PF02543"/>
    </source>
</evidence>
<comment type="similarity">
    <text evidence="1">Belongs to the NodU/CmcH family.</text>
</comment>
<sequence>MVIIGTKYCGHDSALCALDTQKKSIFAMSTERVTRIKHDNMDITPILEKYQFHNVDYVAHSYSDFEDKGHDGELREKMTYNKDIEKSIRSIIQPKFIKDLSISRKEKNRLIFKALFTNFSAVKSYYTAKYKRALVKETPKTNKLAFTRYIKDNFSKHNINPKEVFFYDHHLCHAIPSYYLSSFNGKKAIALTLDGQGDGYFSKMFLFTNGKEYKLIGKSTADFLGKDDWFLSIGRLYNYFTKAMDLRPNSDEGKVEALAAFGKADKVLLAQLKGITKIDKSSLSIKYDKEKIIPFYTLDWLKDQRNKIGDENFCAVIQTYLEDTVVEYLNVTYSQYPVQNLCLSGGVAANIIMSLNIYERTNFKNIYVMPAMGDDGLAIGSAILTALDLGENLDWLKNHIMPFFGDEYSRKQVKLALDSFDNIIVEDLESNWPEEAAKSVAEGKICSLFHGKMEFGPRALGNRSIIGNPMMEDTRQRINSTVKRRPSYQPFCPSILEEERERLFKQSFPHKHMAIAFRMKEDHIKNLPCAVHVDGTARPQFVEEQDNPNYYRYLKELKNITGYGVSLNTSFNLHGRTIVRTPNDAVVDFIDCNIDELFIEGYRVTRK</sequence>
<dbReference type="Pfam" id="PF16861">
    <property type="entry name" value="Carbam_trans_C"/>
    <property type="match status" value="1"/>
</dbReference>
<dbReference type="PATRIC" id="fig|1705394.5.peg.492"/>
<gene>
    <name evidence="4" type="ORF">SP60_02425</name>
</gene>
<dbReference type="Proteomes" id="UP000058020">
    <property type="component" value="Chromosome"/>
</dbReference>
<dbReference type="Gene3D" id="3.30.420.40">
    <property type="match status" value="2"/>
</dbReference>
<dbReference type="AlphaFoldDB" id="A0A0M5LEQ0"/>
<reference evidence="4 5" key="1">
    <citation type="journal article" date="2015" name="Genome Announc.">
        <title>Genome Sequence of 'Candidatus Thioglobus autotrophica' Strain EF1, a Chemoautotroph from the SUP05 Clade of Marine Gammaproteobacteria.</title>
        <authorList>
            <person name="Shah V."/>
            <person name="Morris R.M."/>
        </authorList>
    </citation>
    <scope>NUCLEOTIDE SEQUENCE [LARGE SCALE GENOMIC DNA]</scope>
    <source>
        <strain evidence="4 5">EF1</strain>
    </source>
</reference>
<dbReference type="GO" id="GO:0003824">
    <property type="term" value="F:catalytic activity"/>
    <property type="evidence" value="ECO:0007669"/>
    <property type="project" value="InterPro"/>
</dbReference>
<dbReference type="InterPro" id="IPR043129">
    <property type="entry name" value="ATPase_NBD"/>
</dbReference>
<proteinExistence type="inferred from homology"/>
<dbReference type="OrthoDB" id="9780777at2"/>
<dbReference type="SUPFAM" id="SSF53067">
    <property type="entry name" value="Actin-like ATPase domain"/>
    <property type="match status" value="1"/>
</dbReference>